<feature type="domain" description="STAS" evidence="3">
    <location>
        <begin position="23"/>
        <end position="132"/>
    </location>
</feature>
<dbReference type="InterPro" id="IPR002645">
    <property type="entry name" value="STAS_dom"/>
</dbReference>
<name>A0A6P2CCP3_9NOCA</name>
<proteinExistence type="inferred from homology"/>
<accession>A0A6P2CCP3</accession>
<evidence type="ECO:0000256" key="2">
    <source>
        <dbReference type="RuleBase" id="RU003749"/>
    </source>
</evidence>
<organism evidence="4 5">
    <name type="scientific">Rhodococcus rhodnii</name>
    <dbReference type="NCBI Taxonomy" id="38312"/>
    <lineage>
        <taxon>Bacteria</taxon>
        <taxon>Bacillati</taxon>
        <taxon>Actinomycetota</taxon>
        <taxon>Actinomycetes</taxon>
        <taxon>Mycobacteriales</taxon>
        <taxon>Nocardiaceae</taxon>
        <taxon>Rhodococcus</taxon>
    </lineage>
</organism>
<gene>
    <name evidence="4" type="ORF">DW322_00650</name>
</gene>
<dbReference type="Gene3D" id="3.30.750.24">
    <property type="entry name" value="STAS domain"/>
    <property type="match status" value="1"/>
</dbReference>
<dbReference type="CDD" id="cd07043">
    <property type="entry name" value="STAS_anti-anti-sigma_factors"/>
    <property type="match status" value="1"/>
</dbReference>
<dbReference type="SUPFAM" id="SSF52091">
    <property type="entry name" value="SpoIIaa-like"/>
    <property type="match status" value="1"/>
</dbReference>
<dbReference type="Pfam" id="PF01740">
    <property type="entry name" value="STAS"/>
    <property type="match status" value="1"/>
</dbReference>
<dbReference type="GO" id="GO:0043856">
    <property type="term" value="F:anti-sigma factor antagonist activity"/>
    <property type="evidence" value="ECO:0007669"/>
    <property type="project" value="InterPro"/>
</dbReference>
<comment type="caution">
    <text evidence="4">The sequence shown here is derived from an EMBL/GenBank/DDBJ whole genome shotgun (WGS) entry which is preliminary data.</text>
</comment>
<reference evidence="4 5" key="1">
    <citation type="submission" date="2018-07" db="EMBL/GenBank/DDBJ databases">
        <title>Genome sequence of Rhodococcus rhodnii ATCC 35071 from Rhodnius prolixus.</title>
        <authorList>
            <person name="Patel V."/>
            <person name="Vogel K.J."/>
        </authorList>
    </citation>
    <scope>NUCLEOTIDE SEQUENCE [LARGE SCALE GENOMIC DNA]</scope>
    <source>
        <strain evidence="4 5">ATCC 35071</strain>
    </source>
</reference>
<sequence>MELRHTVEVDHSTAGSSDDYALMSVSVSWRGDVLLMSVFGEIDLVTATQLSDSITAALGNDPRGFVVDLSGVHFLASAGMSVLMDAAEHAGRSGTRYAVVAYGAATARPMALVGVGDVLPVFDRVDDAVAACRV</sequence>
<evidence type="ECO:0000256" key="1">
    <source>
        <dbReference type="ARBA" id="ARBA00009013"/>
    </source>
</evidence>
<protein>
    <recommendedName>
        <fullName evidence="2">Anti-sigma factor antagonist</fullName>
    </recommendedName>
</protein>
<evidence type="ECO:0000313" key="5">
    <source>
        <dbReference type="Proteomes" id="UP000471120"/>
    </source>
</evidence>
<dbReference type="NCBIfam" id="TIGR00377">
    <property type="entry name" value="ant_ant_sig"/>
    <property type="match status" value="1"/>
</dbReference>
<dbReference type="InterPro" id="IPR003658">
    <property type="entry name" value="Anti-sigma_ant"/>
</dbReference>
<comment type="similarity">
    <text evidence="1 2">Belongs to the anti-sigma-factor antagonist family.</text>
</comment>
<dbReference type="EMBL" id="QRCM01000001">
    <property type="protein sequence ID" value="TXG89016.1"/>
    <property type="molecule type" value="Genomic_DNA"/>
</dbReference>
<dbReference type="AlphaFoldDB" id="A0A6P2CCP3"/>
<dbReference type="Proteomes" id="UP000471120">
    <property type="component" value="Unassembled WGS sequence"/>
</dbReference>
<dbReference type="PANTHER" id="PTHR33495">
    <property type="entry name" value="ANTI-SIGMA FACTOR ANTAGONIST TM_1081-RELATED-RELATED"/>
    <property type="match status" value="1"/>
</dbReference>
<evidence type="ECO:0000313" key="4">
    <source>
        <dbReference type="EMBL" id="TXG89016.1"/>
    </source>
</evidence>
<dbReference type="PANTHER" id="PTHR33495:SF13">
    <property type="entry name" value="ANTI-SIGMA-F FACTOR ANTAGONIST RSFB"/>
    <property type="match status" value="1"/>
</dbReference>
<dbReference type="InterPro" id="IPR036513">
    <property type="entry name" value="STAS_dom_sf"/>
</dbReference>
<dbReference type="PROSITE" id="PS50801">
    <property type="entry name" value="STAS"/>
    <property type="match status" value="1"/>
</dbReference>
<evidence type="ECO:0000259" key="3">
    <source>
        <dbReference type="PROSITE" id="PS50801"/>
    </source>
</evidence>